<accession>A0ABN9SX12</accession>
<dbReference type="InterPro" id="IPR036047">
    <property type="entry name" value="F-box-like_dom_sf"/>
</dbReference>
<evidence type="ECO:0000313" key="1">
    <source>
        <dbReference type="EMBL" id="CAK0837083.1"/>
    </source>
</evidence>
<reference evidence="1" key="1">
    <citation type="submission" date="2023-10" db="EMBL/GenBank/DDBJ databases">
        <authorList>
            <person name="Chen Y."/>
            <person name="Shah S."/>
            <person name="Dougan E. K."/>
            <person name="Thang M."/>
            <person name="Chan C."/>
        </authorList>
    </citation>
    <scope>NUCLEOTIDE SEQUENCE [LARGE SCALE GENOMIC DNA]</scope>
</reference>
<comment type="caution">
    <text evidence="1">The sequence shown here is derived from an EMBL/GenBank/DDBJ whole genome shotgun (WGS) entry which is preliminary data.</text>
</comment>
<dbReference type="Proteomes" id="UP001189429">
    <property type="component" value="Unassembled WGS sequence"/>
</dbReference>
<evidence type="ECO:0008006" key="3">
    <source>
        <dbReference type="Google" id="ProtNLM"/>
    </source>
</evidence>
<gene>
    <name evidence="1" type="ORF">PCOR1329_LOCUS33375</name>
</gene>
<keyword evidence="2" id="KW-1185">Reference proteome</keyword>
<organism evidence="1 2">
    <name type="scientific">Prorocentrum cordatum</name>
    <dbReference type="NCBI Taxonomy" id="2364126"/>
    <lineage>
        <taxon>Eukaryota</taxon>
        <taxon>Sar</taxon>
        <taxon>Alveolata</taxon>
        <taxon>Dinophyceae</taxon>
        <taxon>Prorocentrales</taxon>
        <taxon>Prorocentraceae</taxon>
        <taxon>Prorocentrum</taxon>
    </lineage>
</organism>
<dbReference type="EMBL" id="CAUYUJ010014002">
    <property type="protein sequence ID" value="CAK0837083.1"/>
    <property type="molecule type" value="Genomic_DNA"/>
</dbReference>
<dbReference type="SUPFAM" id="SSF81383">
    <property type="entry name" value="F-box domain"/>
    <property type="match status" value="1"/>
</dbReference>
<sequence>MGASPCRAGLAAAAAPERPRRRCGALGQEPRPAVAGGAAVAVGLSPEPQSAAAAGPDGRGELSDVALRFVLSCLAEGGSLGAAAAVSAAWAEASCHPQLWRSACARGASPVAGRRGPGVWGELAAAARGSLVAGWPVEVAPEQTTRLLAALARGIGGRGPDWTALAALQPPLHQRSAALTGLGLVAATSPPLLPARSLRGALAAAASVWQFGSARCCGEGGAKKRTTRRLVTPFLRCPRLFPSAGGFSLWLEEQELADGEVHLSLRLSSPPRRPLGLRVLLVLECGVLDAQLELRANGASRVRLLAAESGAPPASSAKAAALGSPAAAAEPPSPLECLGAALGRVCDAGKALRAEARSAKAEASRSTIGAVVALSRPSGDLEGRPGGSGWIPWSPARPTLVFMTG</sequence>
<protein>
    <recommendedName>
        <fullName evidence="3">Anaphase-promoting complex subunit 1</fullName>
    </recommendedName>
</protein>
<proteinExistence type="predicted"/>
<name>A0ABN9SX12_9DINO</name>
<evidence type="ECO:0000313" key="2">
    <source>
        <dbReference type="Proteomes" id="UP001189429"/>
    </source>
</evidence>